<protein>
    <submittedName>
        <fullName evidence="2">Uncharacterized protein</fullName>
    </submittedName>
</protein>
<sequence>MQSPISTASAARPLSAGNMSTRLSRARSTKRGSTSSSWPT</sequence>
<reference evidence="2" key="1">
    <citation type="submission" date="2020-11" db="EMBL/GenBank/DDBJ databases">
        <authorList>
            <person name="Tran Van P."/>
        </authorList>
    </citation>
    <scope>NUCLEOTIDE SEQUENCE</scope>
</reference>
<proteinExistence type="predicted"/>
<gene>
    <name evidence="2" type="ORF">TDIB3V08_LOCUS13194</name>
</gene>
<evidence type="ECO:0000256" key="1">
    <source>
        <dbReference type="SAM" id="MobiDB-lite"/>
    </source>
</evidence>
<name>A0A7R8VZT2_TIMDO</name>
<organism evidence="2">
    <name type="scientific">Timema douglasi</name>
    <name type="common">Walking stick</name>
    <dbReference type="NCBI Taxonomy" id="61478"/>
    <lineage>
        <taxon>Eukaryota</taxon>
        <taxon>Metazoa</taxon>
        <taxon>Ecdysozoa</taxon>
        <taxon>Arthropoda</taxon>
        <taxon>Hexapoda</taxon>
        <taxon>Insecta</taxon>
        <taxon>Pterygota</taxon>
        <taxon>Neoptera</taxon>
        <taxon>Polyneoptera</taxon>
        <taxon>Phasmatodea</taxon>
        <taxon>Timematodea</taxon>
        <taxon>Timematoidea</taxon>
        <taxon>Timematidae</taxon>
        <taxon>Timema</taxon>
    </lineage>
</organism>
<feature type="region of interest" description="Disordered" evidence="1">
    <location>
        <begin position="1"/>
        <end position="40"/>
    </location>
</feature>
<feature type="compositionally biased region" description="Polar residues" evidence="1">
    <location>
        <begin position="31"/>
        <end position="40"/>
    </location>
</feature>
<evidence type="ECO:0000313" key="2">
    <source>
        <dbReference type="EMBL" id="CAD7207045.1"/>
    </source>
</evidence>
<accession>A0A7R8VZT2</accession>
<dbReference type="EMBL" id="OA591501">
    <property type="protein sequence ID" value="CAD7207045.1"/>
    <property type="molecule type" value="Genomic_DNA"/>
</dbReference>
<dbReference type="AlphaFoldDB" id="A0A7R8VZT2"/>